<accession>A0A1I3MZV9</accession>
<dbReference type="EMBL" id="FORX01000001">
    <property type="protein sequence ID" value="SFJ02507.1"/>
    <property type="molecule type" value="Genomic_DNA"/>
</dbReference>
<protein>
    <submittedName>
        <fullName evidence="1">Uncharacterized protein</fullName>
    </submittedName>
</protein>
<dbReference type="RefSeq" id="WP_092372222.1">
    <property type="nucleotide sequence ID" value="NZ_FORX01000001.1"/>
</dbReference>
<evidence type="ECO:0000313" key="1">
    <source>
        <dbReference type="EMBL" id="SFJ02507.1"/>
    </source>
</evidence>
<organism evidence="1 2">
    <name type="scientific">Desulfomicrobium apsheronum</name>
    <dbReference type="NCBI Taxonomy" id="52560"/>
    <lineage>
        <taxon>Bacteria</taxon>
        <taxon>Pseudomonadati</taxon>
        <taxon>Thermodesulfobacteriota</taxon>
        <taxon>Desulfovibrionia</taxon>
        <taxon>Desulfovibrionales</taxon>
        <taxon>Desulfomicrobiaceae</taxon>
        <taxon>Desulfomicrobium</taxon>
    </lineage>
</organism>
<keyword evidence="2" id="KW-1185">Reference proteome</keyword>
<dbReference type="Proteomes" id="UP000198635">
    <property type="component" value="Unassembled WGS sequence"/>
</dbReference>
<name>A0A1I3MZV9_9BACT</name>
<evidence type="ECO:0000313" key="2">
    <source>
        <dbReference type="Proteomes" id="UP000198635"/>
    </source>
</evidence>
<proteinExistence type="predicted"/>
<sequence length="121" mass="13293">MTVDPLSSYSSQSLGSDVKWNGGQSREMLMAKVSTRTVAVQLGKLGVSLSTQNISLDEPAPKILKDFAQELELQYLTQHVSPYRPAGDYSQNANLQRIRAGAYSQQAFQTRTVNPMISVTV</sequence>
<reference evidence="2" key="1">
    <citation type="submission" date="2016-10" db="EMBL/GenBank/DDBJ databases">
        <authorList>
            <person name="Varghese N."/>
            <person name="Submissions S."/>
        </authorList>
    </citation>
    <scope>NUCLEOTIDE SEQUENCE [LARGE SCALE GENOMIC DNA]</scope>
    <source>
        <strain evidence="2">DSM 5918</strain>
    </source>
</reference>
<dbReference type="AlphaFoldDB" id="A0A1I3MZV9"/>
<gene>
    <name evidence="1" type="ORF">SAMN04488082_101130</name>
</gene>
<dbReference type="OrthoDB" id="5471557at2"/>